<proteinExistence type="predicted"/>
<comment type="caution">
    <text evidence="1">The sequence shown here is derived from an EMBL/GenBank/DDBJ whole genome shotgun (WGS) entry which is preliminary data.</text>
</comment>
<evidence type="ECO:0000313" key="1">
    <source>
        <dbReference type="EMBL" id="MBV7269865.1"/>
    </source>
</evidence>
<name>A0A9X1F9M6_9FLAO</name>
<organism evidence="1 2">
    <name type="scientific">Winogradskyella luteola</name>
    <dbReference type="NCBI Taxonomy" id="2828330"/>
    <lineage>
        <taxon>Bacteria</taxon>
        <taxon>Pseudomonadati</taxon>
        <taxon>Bacteroidota</taxon>
        <taxon>Flavobacteriia</taxon>
        <taxon>Flavobacteriales</taxon>
        <taxon>Flavobacteriaceae</taxon>
        <taxon>Winogradskyella</taxon>
    </lineage>
</organism>
<dbReference type="InterPro" id="IPR045749">
    <property type="entry name" value="DUF6090"/>
</dbReference>
<accession>A0A9X1F9M6</accession>
<sequence length="153" mass="17702">MIGVLIALQINNWNKARKERNKEVNYLKNLKADLVSEIKNNEEFVNYKYHKAKAYSELINGYAPTSIEEVKTYTETFGAVFIWNTFVPNQNTYKELLSSDNLSLIKSDSVKNGLLELDKLYAAIKTGEEHMRREYEAYIYDPQAENVTNVGCF</sequence>
<gene>
    <name evidence="1" type="ORF">KCG49_11770</name>
</gene>
<dbReference type="Pfam" id="PF19578">
    <property type="entry name" value="DUF6090"/>
    <property type="match status" value="1"/>
</dbReference>
<dbReference type="AlphaFoldDB" id="A0A9X1F9M6"/>
<keyword evidence="2" id="KW-1185">Reference proteome</keyword>
<dbReference type="EMBL" id="JAGSPD010000009">
    <property type="protein sequence ID" value="MBV7269865.1"/>
    <property type="molecule type" value="Genomic_DNA"/>
</dbReference>
<dbReference type="Proteomes" id="UP001138894">
    <property type="component" value="Unassembled WGS sequence"/>
</dbReference>
<protein>
    <submittedName>
        <fullName evidence="1">Uncharacterized protein</fullName>
    </submittedName>
</protein>
<reference evidence="1" key="1">
    <citation type="submission" date="2021-04" db="EMBL/GenBank/DDBJ databases">
        <authorList>
            <person name="Pira H."/>
            <person name="Risdian C."/>
            <person name="Wink J."/>
        </authorList>
    </citation>
    <scope>NUCLEOTIDE SEQUENCE</scope>
    <source>
        <strain evidence="1">WHY3</strain>
    </source>
</reference>
<evidence type="ECO:0000313" key="2">
    <source>
        <dbReference type="Proteomes" id="UP001138894"/>
    </source>
</evidence>